<evidence type="ECO:0000256" key="1">
    <source>
        <dbReference type="SAM" id="MobiDB-lite"/>
    </source>
</evidence>
<comment type="caution">
    <text evidence="2">The sequence shown here is derived from an EMBL/GenBank/DDBJ whole genome shotgun (WGS) entry which is preliminary data.</text>
</comment>
<keyword evidence="3" id="KW-1185">Reference proteome</keyword>
<gene>
    <name evidence="2" type="ORF">PLEPLA_LOCUS31755</name>
</gene>
<sequence length="127" mass="13833">MMDVKWFHGVGEDEHQRRRRAYRAEDSFQKALSVKAASPQDTVAAFDNETTTSDQPTEAKAVTSWNKAVFGGRGSASFLRPQHTTAQPRGPGNSLAPPVRINKATPLEHVDKERGGGDCGTRDNGDP</sequence>
<feature type="region of interest" description="Disordered" evidence="1">
    <location>
        <begin position="73"/>
        <end position="127"/>
    </location>
</feature>
<organism evidence="2 3">
    <name type="scientific">Pleuronectes platessa</name>
    <name type="common">European plaice</name>
    <dbReference type="NCBI Taxonomy" id="8262"/>
    <lineage>
        <taxon>Eukaryota</taxon>
        <taxon>Metazoa</taxon>
        <taxon>Chordata</taxon>
        <taxon>Craniata</taxon>
        <taxon>Vertebrata</taxon>
        <taxon>Euteleostomi</taxon>
        <taxon>Actinopterygii</taxon>
        <taxon>Neopterygii</taxon>
        <taxon>Teleostei</taxon>
        <taxon>Neoteleostei</taxon>
        <taxon>Acanthomorphata</taxon>
        <taxon>Carangaria</taxon>
        <taxon>Pleuronectiformes</taxon>
        <taxon>Pleuronectoidei</taxon>
        <taxon>Pleuronectidae</taxon>
        <taxon>Pleuronectes</taxon>
    </lineage>
</organism>
<reference evidence="2" key="1">
    <citation type="submission" date="2020-03" db="EMBL/GenBank/DDBJ databases">
        <authorList>
            <person name="Weist P."/>
        </authorList>
    </citation>
    <scope>NUCLEOTIDE SEQUENCE</scope>
</reference>
<evidence type="ECO:0000313" key="3">
    <source>
        <dbReference type="Proteomes" id="UP001153269"/>
    </source>
</evidence>
<accession>A0A9N7V8I0</accession>
<name>A0A9N7V8I0_PLEPL</name>
<dbReference type="Proteomes" id="UP001153269">
    <property type="component" value="Unassembled WGS sequence"/>
</dbReference>
<feature type="compositionally biased region" description="Basic and acidic residues" evidence="1">
    <location>
        <begin position="106"/>
        <end position="127"/>
    </location>
</feature>
<dbReference type="EMBL" id="CADEAL010003268">
    <property type="protein sequence ID" value="CAB1444039.1"/>
    <property type="molecule type" value="Genomic_DNA"/>
</dbReference>
<dbReference type="AlphaFoldDB" id="A0A9N7V8I0"/>
<proteinExistence type="predicted"/>
<protein>
    <submittedName>
        <fullName evidence="2">Uncharacterized protein</fullName>
    </submittedName>
</protein>
<evidence type="ECO:0000313" key="2">
    <source>
        <dbReference type="EMBL" id="CAB1444039.1"/>
    </source>
</evidence>